<sequence length="221" mass="24081">MISFSHLTTNGLSLNIPVGKVVCVGRNYAEHAKELGNAVPSQPLLFLKPASALIDLLKPIELPTGQGSCHHELEVAVLVSKPLKNVSEVETLAGISHITLALDLTLRDLQNQLKQKGHPWERAKAFDDSCPIAPWVEISQIKDLTEINFTLHRNDQLQQTGNSQDMIMSISQLISHISETFTLQPGDIILTGTPAGVGPVESGDQLKMTLQNSFSFLAAFK</sequence>
<accession>A0A2V1H4V9</accession>
<dbReference type="Pfam" id="PF01557">
    <property type="entry name" value="FAA_hydrolase"/>
    <property type="match status" value="1"/>
</dbReference>
<dbReference type="Gene3D" id="3.90.850.10">
    <property type="entry name" value="Fumarylacetoacetase-like, C-terminal domain"/>
    <property type="match status" value="1"/>
</dbReference>
<dbReference type="EMBL" id="QDDL01000002">
    <property type="protein sequence ID" value="PVZ70676.1"/>
    <property type="molecule type" value="Genomic_DNA"/>
</dbReference>
<gene>
    <name evidence="3" type="ORF">DC094_06605</name>
</gene>
<dbReference type="AlphaFoldDB" id="A0A2V1H4V9"/>
<protein>
    <submittedName>
        <fullName evidence="3">Fumarylacetoacetate hydrolase family protein</fullName>
    </submittedName>
</protein>
<evidence type="ECO:0000256" key="1">
    <source>
        <dbReference type="ARBA" id="ARBA00022723"/>
    </source>
</evidence>
<keyword evidence="4" id="KW-1185">Reference proteome</keyword>
<dbReference type="SUPFAM" id="SSF56529">
    <property type="entry name" value="FAH"/>
    <property type="match status" value="1"/>
</dbReference>
<proteinExistence type="predicted"/>
<reference evidence="3 4" key="1">
    <citation type="submission" date="2018-04" db="EMBL/GenBank/DDBJ databases">
        <title>Thalassorhabdus spongiae gen. nov., sp. nov., isolated from a marine sponge in South-West Iceland.</title>
        <authorList>
            <person name="Knobloch S."/>
            <person name="Daussin A."/>
            <person name="Johannsson R."/>
            <person name="Marteinsson V.T."/>
        </authorList>
    </citation>
    <scope>NUCLEOTIDE SEQUENCE [LARGE SCALE GENOMIC DNA]</scope>
    <source>
        <strain evidence="3 4">Hp12</strain>
    </source>
</reference>
<dbReference type="GO" id="GO:0046872">
    <property type="term" value="F:metal ion binding"/>
    <property type="evidence" value="ECO:0007669"/>
    <property type="project" value="UniProtKB-KW"/>
</dbReference>
<dbReference type="InterPro" id="IPR036663">
    <property type="entry name" value="Fumarylacetoacetase_C_sf"/>
</dbReference>
<dbReference type="InterPro" id="IPR011234">
    <property type="entry name" value="Fumarylacetoacetase-like_C"/>
</dbReference>
<feature type="domain" description="Fumarylacetoacetase-like C-terminal" evidence="2">
    <location>
        <begin position="20"/>
        <end position="210"/>
    </location>
</feature>
<dbReference type="PANTHER" id="PTHR11820:SF7">
    <property type="entry name" value="ACYLPYRUVASE FAHD1, MITOCHONDRIAL"/>
    <property type="match status" value="1"/>
</dbReference>
<name>A0A2V1H4V9_9GAMM</name>
<dbReference type="Proteomes" id="UP000244906">
    <property type="component" value="Unassembled WGS sequence"/>
</dbReference>
<evidence type="ECO:0000259" key="2">
    <source>
        <dbReference type="Pfam" id="PF01557"/>
    </source>
</evidence>
<dbReference type="NCBIfam" id="NF007967">
    <property type="entry name" value="PRK10691.1"/>
    <property type="match status" value="1"/>
</dbReference>
<keyword evidence="3" id="KW-0378">Hydrolase</keyword>
<organism evidence="3 4">
    <name type="scientific">Pelagibaculum spongiae</name>
    <dbReference type="NCBI Taxonomy" id="2080658"/>
    <lineage>
        <taxon>Bacteria</taxon>
        <taxon>Pseudomonadati</taxon>
        <taxon>Pseudomonadota</taxon>
        <taxon>Gammaproteobacteria</taxon>
        <taxon>Oceanospirillales</taxon>
        <taxon>Pelagibaculum</taxon>
    </lineage>
</organism>
<keyword evidence="1" id="KW-0479">Metal-binding</keyword>
<dbReference type="RefSeq" id="WP_116686746.1">
    <property type="nucleotide sequence ID" value="NZ_CAWNYD010000002.1"/>
</dbReference>
<evidence type="ECO:0000313" key="4">
    <source>
        <dbReference type="Proteomes" id="UP000244906"/>
    </source>
</evidence>
<dbReference type="GO" id="GO:0018773">
    <property type="term" value="F:acetylpyruvate hydrolase activity"/>
    <property type="evidence" value="ECO:0007669"/>
    <property type="project" value="TreeGrafter"/>
</dbReference>
<dbReference type="OrthoDB" id="9805307at2"/>
<comment type="caution">
    <text evidence="3">The sequence shown here is derived from an EMBL/GenBank/DDBJ whole genome shotgun (WGS) entry which is preliminary data.</text>
</comment>
<dbReference type="PANTHER" id="PTHR11820">
    <property type="entry name" value="ACYLPYRUVASE"/>
    <property type="match status" value="1"/>
</dbReference>
<evidence type="ECO:0000313" key="3">
    <source>
        <dbReference type="EMBL" id="PVZ70676.1"/>
    </source>
</evidence>